<protein>
    <submittedName>
        <fullName evidence="1">Uncharacterized protein</fullName>
    </submittedName>
</protein>
<sequence>MEHIPMDSSHQKLVKTTCPIRQLGDGEYNHFFGYYNKSPWSQDGRYVLADRVPMMDADLRPDLSAEVGYFDTRNDDEFHVIGETTTWNWQMGCQLQWLAGKPGRQAIYNVRNDKPNGRYPSFGAVIHNVDSGENRFLPDPIYSVAPNSDYAITVDFSRLFITHETIGYCEPNDKTGQVPLCPSDDGLCRVNLDSGETSVLVSYQDLSQFYHRDSMNDAIHWISHIEINPASTRILFLHRWTRRVEDETCFLHRLMTINPDGSDMRLLEDSDHPLPQLEDNFDPNAVGTYDYEKSEYQISHPMWRDNKHIVVWGPHNNAIHYQLYHDAPDGEVNVISGDLLTENGHMSYSPVNTRWLLTDTYPDSETNIRKLLIYDAQKKLAHEIGEFYTSDLKKVSRCDLHPRWSHDGKQVCIDSVHEGVRQMYILDVRSVVES</sequence>
<reference evidence="1" key="1">
    <citation type="journal article" date="2020" name="mSystems">
        <title>Genome- and Community-Level Interaction Insights into Carbon Utilization and Element Cycling Functions of Hydrothermarchaeota in Hydrothermal Sediment.</title>
        <authorList>
            <person name="Zhou Z."/>
            <person name="Liu Y."/>
            <person name="Xu W."/>
            <person name="Pan J."/>
            <person name="Luo Z.H."/>
            <person name="Li M."/>
        </authorList>
    </citation>
    <scope>NUCLEOTIDE SEQUENCE [LARGE SCALE GENOMIC DNA]</scope>
    <source>
        <strain evidence="1">HyVt-357</strain>
    </source>
</reference>
<gene>
    <name evidence="1" type="ORF">ENI00_02935</name>
</gene>
<comment type="caution">
    <text evidence="1">The sequence shown here is derived from an EMBL/GenBank/DDBJ whole genome shotgun (WGS) entry which is preliminary data.</text>
</comment>
<dbReference type="AlphaFoldDB" id="A0A831VU21"/>
<organism evidence="1">
    <name type="scientific">Marinobacter antarcticus</name>
    <dbReference type="NCBI Taxonomy" id="564117"/>
    <lineage>
        <taxon>Bacteria</taxon>
        <taxon>Pseudomonadati</taxon>
        <taxon>Pseudomonadota</taxon>
        <taxon>Gammaproteobacteria</taxon>
        <taxon>Pseudomonadales</taxon>
        <taxon>Marinobacteraceae</taxon>
        <taxon>Marinobacter</taxon>
    </lineage>
</organism>
<evidence type="ECO:0000313" key="1">
    <source>
        <dbReference type="EMBL" id="HEA51283.1"/>
    </source>
</evidence>
<dbReference type="EMBL" id="DRGY01000028">
    <property type="protein sequence ID" value="HEA51283.1"/>
    <property type="molecule type" value="Genomic_DNA"/>
</dbReference>
<dbReference type="SUPFAM" id="SSF82171">
    <property type="entry name" value="DPP6 N-terminal domain-like"/>
    <property type="match status" value="1"/>
</dbReference>
<proteinExistence type="predicted"/>
<dbReference type="Proteomes" id="UP000885748">
    <property type="component" value="Unassembled WGS sequence"/>
</dbReference>
<name>A0A831VU21_9GAMM</name>
<dbReference type="InterPro" id="IPR015943">
    <property type="entry name" value="WD40/YVTN_repeat-like_dom_sf"/>
</dbReference>
<accession>A0A831VU21</accession>
<dbReference type="Gene3D" id="2.130.10.10">
    <property type="entry name" value="YVTN repeat-like/Quinoprotein amine dehydrogenase"/>
    <property type="match status" value="1"/>
</dbReference>